<evidence type="ECO:0000313" key="14">
    <source>
        <dbReference type="Proteomes" id="UP001552299"/>
    </source>
</evidence>
<reference evidence="13 14" key="1">
    <citation type="journal article" date="2024" name="Plant Biotechnol. J.">
        <title>Dendrobium thyrsiflorum genome and its molecular insights into genes involved in important horticultural traits.</title>
        <authorList>
            <person name="Chen B."/>
            <person name="Wang J.Y."/>
            <person name="Zheng P.J."/>
            <person name="Li K.L."/>
            <person name="Liang Y.M."/>
            <person name="Chen X.F."/>
            <person name="Zhang C."/>
            <person name="Zhao X."/>
            <person name="He X."/>
            <person name="Zhang G.Q."/>
            <person name="Liu Z.J."/>
            <person name="Xu Q."/>
        </authorList>
    </citation>
    <scope>NUCLEOTIDE SEQUENCE [LARGE SCALE GENOMIC DNA]</scope>
    <source>
        <strain evidence="13">GZMU011</strain>
    </source>
</reference>
<keyword evidence="1 8" id="KW-0547">Nucleotide-binding</keyword>
<dbReference type="Gene3D" id="1.10.10.820">
    <property type="match status" value="1"/>
</dbReference>
<evidence type="ECO:0000256" key="7">
    <source>
        <dbReference type="ARBA" id="ARBA00023203"/>
    </source>
</evidence>
<dbReference type="Gene3D" id="3.30.70.1590">
    <property type="match status" value="1"/>
</dbReference>
<dbReference type="Proteomes" id="UP001552299">
    <property type="component" value="Unassembled WGS sequence"/>
</dbReference>
<evidence type="ECO:0000259" key="11">
    <source>
        <dbReference type="PROSITE" id="PS51456"/>
    </source>
</evidence>
<keyword evidence="5 8" id="KW-0518">Myosin</keyword>
<evidence type="ECO:0000256" key="8">
    <source>
        <dbReference type="PROSITE-ProRule" id="PRU00782"/>
    </source>
</evidence>
<dbReference type="InterPro" id="IPR057535">
    <property type="entry name" value="MYO1-3_N_SH3"/>
</dbReference>
<keyword evidence="4 9" id="KW-0175">Coiled coil</keyword>
<dbReference type="PROSITE" id="PS51456">
    <property type="entry name" value="MYOSIN_MOTOR"/>
    <property type="match status" value="1"/>
</dbReference>
<dbReference type="Gene3D" id="3.40.850.10">
    <property type="entry name" value="Kinesin motor domain"/>
    <property type="match status" value="1"/>
</dbReference>
<dbReference type="PRINTS" id="PR00193">
    <property type="entry name" value="MYOSINHEAVY"/>
</dbReference>
<evidence type="ECO:0000256" key="3">
    <source>
        <dbReference type="ARBA" id="ARBA00022860"/>
    </source>
</evidence>
<evidence type="ECO:0000313" key="13">
    <source>
        <dbReference type="EMBL" id="KAL0926637.1"/>
    </source>
</evidence>
<dbReference type="EMBL" id="JANQDX010000003">
    <property type="protein sequence ID" value="KAL0926637.1"/>
    <property type="molecule type" value="Genomic_DNA"/>
</dbReference>
<comment type="similarity">
    <text evidence="8">Belongs to the TRAFAC class myosin-kinesin ATPase superfamily. Myosin family.</text>
</comment>
<evidence type="ECO:0000259" key="12">
    <source>
        <dbReference type="PROSITE" id="PS51844"/>
    </source>
</evidence>
<dbReference type="GO" id="GO:0003774">
    <property type="term" value="F:cytoskeletal motor activity"/>
    <property type="evidence" value="ECO:0007669"/>
    <property type="project" value="UniProtKB-UniRule"/>
</dbReference>
<dbReference type="FunFam" id="1.10.10.820:FF:000001">
    <property type="entry name" value="Myosin heavy chain"/>
    <property type="match status" value="1"/>
</dbReference>
<dbReference type="InterPro" id="IPR001609">
    <property type="entry name" value="Myosin_head_motor_dom-like"/>
</dbReference>
<dbReference type="AlphaFoldDB" id="A0ABD0VV53"/>
<dbReference type="GO" id="GO:0005524">
    <property type="term" value="F:ATP binding"/>
    <property type="evidence" value="ECO:0007669"/>
    <property type="project" value="UniProtKB-UniRule"/>
</dbReference>
<evidence type="ECO:0000256" key="5">
    <source>
        <dbReference type="ARBA" id="ARBA00023123"/>
    </source>
</evidence>
<dbReference type="InterPro" id="IPR027417">
    <property type="entry name" value="P-loop_NTPase"/>
</dbReference>
<evidence type="ECO:0000256" key="10">
    <source>
        <dbReference type="SAM" id="MobiDB-lite"/>
    </source>
</evidence>
<feature type="binding site" evidence="8">
    <location>
        <begin position="282"/>
        <end position="289"/>
    </location>
    <ligand>
        <name>ATP</name>
        <dbReference type="ChEBI" id="CHEBI:30616"/>
    </ligand>
</feature>
<keyword evidence="7 8" id="KW-0009">Actin-binding</keyword>
<accession>A0ABD0VV53</accession>
<dbReference type="PANTHER" id="PTHR13140">
    <property type="entry name" value="MYOSIN"/>
    <property type="match status" value="1"/>
</dbReference>
<gene>
    <name evidence="13" type="ORF">M5K25_002875</name>
</gene>
<dbReference type="Gene3D" id="1.20.58.530">
    <property type="match status" value="1"/>
</dbReference>
<dbReference type="PROSITE" id="PS51844">
    <property type="entry name" value="SH3_LIKE"/>
    <property type="match status" value="1"/>
</dbReference>
<dbReference type="SUPFAM" id="SSF52540">
    <property type="entry name" value="P-loop containing nucleoside triphosphate hydrolases"/>
    <property type="match status" value="1"/>
</dbReference>
<dbReference type="Pfam" id="PF25369">
    <property type="entry name" value="SH3_VIII-1_N"/>
    <property type="match status" value="1"/>
</dbReference>
<dbReference type="SMART" id="SM00242">
    <property type="entry name" value="MYSc"/>
    <property type="match status" value="1"/>
</dbReference>
<dbReference type="SMART" id="SM00015">
    <property type="entry name" value="IQ"/>
    <property type="match status" value="4"/>
</dbReference>
<keyword evidence="14" id="KW-1185">Reference proteome</keyword>
<dbReference type="InterPro" id="IPR036961">
    <property type="entry name" value="Kinesin_motor_dom_sf"/>
</dbReference>
<sequence length="1192" mass="134880">MMLFAEAMGSASTRSSLEVMLDTIRRKDEQQKDLPPALPTRPTSRGRLPSSRKSFPVNIALKSDGRDMNLGLSERRAEVKEESFQKGGIFGCVEKVPDIRMPGLESDGERPEVDGPVDHKCTSSSLAIKLCGHFKSGEAIDYFLKKKLRVWCWIPAGKWECGKIQSASANDAHVLMSTGNVLRFPLENIWPANPEVQDNENDLALLSYINEPSFLHNLKYRYSQDKIYSKAGPVLVALNPFKDLSLQANNSVGENPHVFAVVDQAFNEILRGGKNQSIIISGESSSGKTETAKFAMQRVVAIGSGDVIDFEVLKENVILESFGNAKTLKNGNSSRFGKLNEIYFSKAGKICGARIKTFLLEKSRVVERAVGERSYHVFYQLCAGAPPCLKEKLKLKTANEYEFLKQSRCLTIDNIDDSREFHLLMEALDSVHITKDDQDSLFSMLAAVLWLGNICFSTITSKNQVEVNLDEAVANAANLLGCEVDALVLALSTQTTQSGNDNIVQKLTLSQVIETRDALAKYIYATLFEWVVVQINKYLQVGKNYSGSSISILDTCGFEVSRKNGFDQFNRNYASERMQQHFINHLLKHEQEEYTLDGVDWRNIDFPDNVDCLNLFDKPQGILSLLDEESACSKATDFTLLSKLKHQFLGNPCFKGESSSFRICHFAGEVLYNTSGFLKNNREIVHEDSIKKLLLSCGNRLPRVLGSLGSLTSPMQSAATKLKDQLSELIQLLENTNPHFVRCINPNSKQLAGIYEEDFVIRQLRSFSLLEVVRIARSGYPTRMTHQQFVERYNFLLMENTPVMDPLSTSVAVLQQYSVPPGMFQVGYTKIFFRSGQLAMLETARACTLQGILCAQKYFRGARARRSFNDIKNGVTTLQSCIRAERARNEFHHLARRHRAVVLIQKHVKRRVAQKAFAKQQKHIMLLQSVIRGWLARKHFNISRNLEMTKCNDLNLESDLTKKLHELEQNPPPVEHSVMVELESRVLKAEAELRHKEEENSCLRQQLQQYEMRWSDYDTKMKSLEDLWQKQMTSLQMSLAAAKRSLATNDVASLAGRPDLSPSYPYFDSEDAMSVETYTTEGTPAKRSRASGVALNKTPEAVRNTISHLFKEFEERRQIFEDDAGFLVEVKSGLSVSNINPDEELSKLKVQFASWKKNYRVRLREAKAALRKLGNPKTTKTRRKWWGNWSLK</sequence>
<organism evidence="13 14">
    <name type="scientific">Dendrobium thyrsiflorum</name>
    <name type="common">Pinecone-like raceme dendrobium</name>
    <name type="synonym">Orchid</name>
    <dbReference type="NCBI Taxonomy" id="117978"/>
    <lineage>
        <taxon>Eukaryota</taxon>
        <taxon>Viridiplantae</taxon>
        <taxon>Streptophyta</taxon>
        <taxon>Embryophyta</taxon>
        <taxon>Tracheophyta</taxon>
        <taxon>Spermatophyta</taxon>
        <taxon>Magnoliopsida</taxon>
        <taxon>Liliopsida</taxon>
        <taxon>Asparagales</taxon>
        <taxon>Orchidaceae</taxon>
        <taxon>Epidendroideae</taxon>
        <taxon>Malaxideae</taxon>
        <taxon>Dendrobiinae</taxon>
        <taxon>Dendrobium</taxon>
    </lineage>
</organism>
<dbReference type="Pfam" id="PF00612">
    <property type="entry name" value="IQ"/>
    <property type="match status" value="1"/>
</dbReference>
<evidence type="ECO:0000256" key="6">
    <source>
        <dbReference type="ARBA" id="ARBA00023175"/>
    </source>
</evidence>
<proteinExistence type="inferred from homology"/>
<keyword evidence="6 8" id="KW-0505">Motor protein</keyword>
<evidence type="ECO:0000256" key="4">
    <source>
        <dbReference type="ARBA" id="ARBA00023054"/>
    </source>
</evidence>
<feature type="region of interest" description="Actin-binding" evidence="8">
    <location>
        <begin position="726"/>
        <end position="748"/>
    </location>
</feature>
<evidence type="ECO:0000256" key="1">
    <source>
        <dbReference type="ARBA" id="ARBA00022741"/>
    </source>
</evidence>
<dbReference type="InterPro" id="IPR000048">
    <property type="entry name" value="IQ_motif_EF-hand-BS"/>
</dbReference>
<evidence type="ECO:0000256" key="9">
    <source>
        <dbReference type="SAM" id="Coils"/>
    </source>
</evidence>
<dbReference type="GO" id="GO:0016459">
    <property type="term" value="C:myosin complex"/>
    <property type="evidence" value="ECO:0007669"/>
    <property type="project" value="UniProtKB-KW"/>
</dbReference>
<comment type="caution">
    <text evidence="13">The sequence shown here is derived from an EMBL/GenBank/DDBJ whole genome shotgun (WGS) entry which is preliminary data.</text>
</comment>
<dbReference type="GO" id="GO:0005516">
    <property type="term" value="F:calmodulin binding"/>
    <property type="evidence" value="ECO:0007669"/>
    <property type="project" value="UniProtKB-KW"/>
</dbReference>
<dbReference type="PANTHER" id="PTHR13140:SF706">
    <property type="entry name" value="DILUTE CLASS UNCONVENTIONAL MYOSIN, ISOFORM C"/>
    <property type="match status" value="1"/>
</dbReference>
<feature type="domain" description="Myosin motor" evidence="11">
    <location>
        <begin position="198"/>
        <end position="846"/>
    </location>
</feature>
<feature type="domain" description="Myosin N-terminal SH3-like" evidence="12">
    <location>
        <begin position="145"/>
        <end position="194"/>
    </location>
</feature>
<dbReference type="PROSITE" id="PS50096">
    <property type="entry name" value="IQ"/>
    <property type="match status" value="3"/>
</dbReference>
<name>A0ABD0VV53_DENTH</name>
<keyword evidence="2 8" id="KW-0067">ATP-binding</keyword>
<dbReference type="GO" id="GO:0003779">
    <property type="term" value="F:actin binding"/>
    <property type="evidence" value="ECO:0007669"/>
    <property type="project" value="UniProtKB-KW"/>
</dbReference>
<evidence type="ECO:0000256" key="2">
    <source>
        <dbReference type="ARBA" id="ARBA00022840"/>
    </source>
</evidence>
<dbReference type="GO" id="GO:0030048">
    <property type="term" value="P:actin filament-based movement"/>
    <property type="evidence" value="ECO:0007669"/>
    <property type="project" value="UniProtKB-ARBA"/>
</dbReference>
<protein>
    <submittedName>
        <fullName evidence="13">Uncharacterized protein</fullName>
    </submittedName>
</protein>
<feature type="region of interest" description="Disordered" evidence="10">
    <location>
        <begin position="26"/>
        <end position="52"/>
    </location>
</feature>
<keyword evidence="3" id="KW-0112">Calmodulin-binding</keyword>
<feature type="coiled-coil region" evidence="9">
    <location>
        <begin position="979"/>
        <end position="1013"/>
    </location>
</feature>
<dbReference type="InterPro" id="IPR004009">
    <property type="entry name" value="SH3_Myosin"/>
</dbReference>
<dbReference type="Gene3D" id="1.20.5.190">
    <property type="match status" value="2"/>
</dbReference>
<dbReference type="Pfam" id="PF00063">
    <property type="entry name" value="Myosin_head"/>
    <property type="match status" value="1"/>
</dbReference>
<dbReference type="Gene3D" id="1.20.120.720">
    <property type="entry name" value="Myosin VI head, motor domain, U50 subdomain"/>
    <property type="match status" value="1"/>
</dbReference>